<organism evidence="1 2">
    <name type="scientific">Micromonospora siamensis</name>
    <dbReference type="NCBI Taxonomy" id="299152"/>
    <lineage>
        <taxon>Bacteria</taxon>
        <taxon>Bacillati</taxon>
        <taxon>Actinomycetota</taxon>
        <taxon>Actinomycetes</taxon>
        <taxon>Micromonosporales</taxon>
        <taxon>Micromonosporaceae</taxon>
        <taxon>Micromonospora</taxon>
    </lineage>
</organism>
<evidence type="ECO:0008006" key="3">
    <source>
        <dbReference type="Google" id="ProtNLM"/>
    </source>
</evidence>
<dbReference type="RefSeq" id="WP_088973809.1">
    <property type="nucleotide sequence ID" value="NZ_JBHLYF010000023.1"/>
</dbReference>
<dbReference type="Proteomes" id="UP000198210">
    <property type="component" value="Chromosome I"/>
</dbReference>
<name>A0A1C5IV66_9ACTN</name>
<gene>
    <name evidence="1" type="ORF">GA0074704_3851</name>
</gene>
<accession>A0A1C5IV66</accession>
<evidence type="ECO:0000313" key="2">
    <source>
        <dbReference type="Proteomes" id="UP000198210"/>
    </source>
</evidence>
<reference evidence="1 2" key="1">
    <citation type="submission" date="2016-06" db="EMBL/GenBank/DDBJ databases">
        <authorList>
            <person name="Kjaerup R.B."/>
            <person name="Dalgaard T.S."/>
            <person name="Juul-Madsen H.R."/>
        </authorList>
    </citation>
    <scope>NUCLEOTIDE SEQUENCE [LARGE SCALE GENOMIC DNA]</scope>
    <source>
        <strain evidence="1 2">DSM 45097</strain>
    </source>
</reference>
<dbReference type="AlphaFoldDB" id="A0A1C5IV66"/>
<evidence type="ECO:0000313" key="1">
    <source>
        <dbReference type="EMBL" id="SCG62248.1"/>
    </source>
</evidence>
<proteinExistence type="predicted"/>
<keyword evidence="2" id="KW-1185">Reference proteome</keyword>
<protein>
    <recommendedName>
        <fullName evidence="3">DUF4288 domain-containing protein</fullName>
    </recommendedName>
</protein>
<dbReference type="EMBL" id="LT607751">
    <property type="protein sequence ID" value="SCG62248.1"/>
    <property type="molecule type" value="Genomic_DNA"/>
</dbReference>
<sequence>MDPEDDSGPTGDAGAEWYAVRCVFRGGDEAPFVYEERLTLWRAGSFDEAIALAEAEAEAAEYTEDISFQYAGLAQAYRLVEPPGHGTEVYSLMRDSDLPPEEYLTRFFDTGEERQGGSAQASS</sequence>